<proteinExistence type="predicted"/>
<accession>A0A6J7LA39</accession>
<organism evidence="1">
    <name type="scientific">freshwater metagenome</name>
    <dbReference type="NCBI Taxonomy" id="449393"/>
    <lineage>
        <taxon>unclassified sequences</taxon>
        <taxon>metagenomes</taxon>
        <taxon>ecological metagenomes</taxon>
    </lineage>
</organism>
<protein>
    <submittedName>
        <fullName evidence="1">Unannotated protein</fullName>
    </submittedName>
</protein>
<dbReference type="AlphaFoldDB" id="A0A6J7LA39"/>
<sequence>MQIKRLAVAAGVVGALAFSLMTAAPALADYAPSAGDAVGVGSDTLQFAVDFVADGNHLGGAGYNSLGNANKWVNFDATADAHARLSYATPGNVTAGCTPGAGKKKGTGNATAVHAEASNGTCQLNNSIVLRTGLKPVQRPNGSGAGTEALAFDMVAQLKNIDYARSSDLKGASFTARSVSASRITVGDEDFAMASATTTNAVALTAAQIVLIYKANTNSTDNGFLVSAGGAAATGCVKWNQIPGNYSGSSDYIIPVYPQSSAGTYSFWQTAVNAAAFTVGTCSVASEENDPLAILHATNPSYASANVSAGSANAIEPMSGARLNLWNGKKGDGTNNKPSGAVKYFLDPSCPYGNNTVDSAGTAGFGATGQCGSAATSVGSLATALPIDVSEVVLHTTGGWWTTTRNIYIYFRSAELNNQVDAFQPGFNINLIRTLFANPCSGTAFDGTALTGVSGVNGCTTTVEAYGSTVWGPGGAPVIAQSASQSLISTAGFRPTYAYLATVTASN</sequence>
<evidence type="ECO:0000313" key="1">
    <source>
        <dbReference type="EMBL" id="CAB4962574.1"/>
    </source>
</evidence>
<reference evidence="1" key="1">
    <citation type="submission" date="2020-05" db="EMBL/GenBank/DDBJ databases">
        <authorList>
            <person name="Chiriac C."/>
            <person name="Salcher M."/>
            <person name="Ghai R."/>
            <person name="Kavagutti S V."/>
        </authorList>
    </citation>
    <scope>NUCLEOTIDE SEQUENCE</scope>
</reference>
<gene>
    <name evidence="1" type="ORF">UFOPK3752_02384</name>
</gene>
<dbReference type="EMBL" id="CAFBND010000179">
    <property type="protein sequence ID" value="CAB4962574.1"/>
    <property type="molecule type" value="Genomic_DNA"/>
</dbReference>
<name>A0A6J7LA39_9ZZZZ</name>